<feature type="repeat" description="TNFR-Cys" evidence="8">
    <location>
        <begin position="91"/>
        <end position="136"/>
    </location>
</feature>
<dbReference type="InterPro" id="IPR052459">
    <property type="entry name" value="TNFRSF_decoy_receptor"/>
</dbReference>
<dbReference type="OrthoDB" id="9990004at2759"/>
<dbReference type="SMART" id="SM00208">
    <property type="entry name" value="TNFR"/>
    <property type="match status" value="4"/>
</dbReference>
<feature type="disulfide bond" evidence="8">
    <location>
        <begin position="115"/>
        <end position="128"/>
    </location>
</feature>
<keyword evidence="6 8" id="KW-1015">Disulfide bond</keyword>
<keyword evidence="5" id="KW-0677">Repeat</keyword>
<evidence type="ECO:0000259" key="9">
    <source>
        <dbReference type="PROSITE" id="PS50050"/>
    </source>
</evidence>
<comment type="caution">
    <text evidence="8">Lacks conserved residue(s) required for the propagation of feature annotation.</text>
</comment>
<dbReference type="SUPFAM" id="SSF57586">
    <property type="entry name" value="TNF receptor-like"/>
    <property type="match status" value="2"/>
</dbReference>
<evidence type="ECO:0000256" key="2">
    <source>
        <dbReference type="ARBA" id="ARBA00022525"/>
    </source>
</evidence>
<dbReference type="EMBL" id="JAERUA010000007">
    <property type="protein sequence ID" value="KAI1897033.1"/>
    <property type="molecule type" value="Genomic_DNA"/>
</dbReference>
<dbReference type="Gene3D" id="2.10.50.10">
    <property type="entry name" value="Tumor Necrosis Factor Receptor, subunit A, domain 2"/>
    <property type="match status" value="2"/>
</dbReference>
<feature type="repeat" description="TNFR-Cys" evidence="8">
    <location>
        <begin position="138"/>
        <end position="179"/>
    </location>
</feature>
<evidence type="ECO:0000256" key="8">
    <source>
        <dbReference type="PROSITE-ProRule" id="PRU00206"/>
    </source>
</evidence>
<evidence type="ECO:0000256" key="1">
    <source>
        <dbReference type="ARBA" id="ARBA00004613"/>
    </source>
</evidence>
<proteinExistence type="predicted"/>
<dbReference type="Pfam" id="PF00020">
    <property type="entry name" value="TNFR_c6"/>
    <property type="match status" value="3"/>
</dbReference>
<dbReference type="GO" id="GO:0006915">
    <property type="term" value="P:apoptotic process"/>
    <property type="evidence" value="ECO:0007669"/>
    <property type="project" value="UniProtKB-KW"/>
</dbReference>
<dbReference type="GO" id="GO:0005576">
    <property type="term" value="C:extracellular region"/>
    <property type="evidence" value="ECO:0007669"/>
    <property type="project" value="UniProtKB-SubCell"/>
</dbReference>
<comment type="caution">
    <text evidence="10">The sequence shown here is derived from an EMBL/GenBank/DDBJ whole genome shotgun (WGS) entry which is preliminary data.</text>
</comment>
<keyword evidence="2" id="KW-0964">Secreted</keyword>
<sequence length="362" mass="41692">MIRSISISGIYFKRSNTSRRRRLTIIHYLCFRDHDRMTSLNITRFGGRTRDDSFVIYLSPNTALAMGTLNLHRLDMIASVSFSLFILALSPCTSNELKAPTYKWTDDVTGESLTCEKCPPGTHVVKHCTREQSTVCGKCPERHYTEFWNYVERCRYCNVFCTEDQYEYTPCSPTQNRVCDCKPGFYFEHGLCWKHSACPPGEGVSRNGTAYADVVCAPCAEGYFSSEFSSTKPCQEHSLCAPEERAIPGHEKQDTFCTLCANRSPQNVTSAEDQDACDLAVMDYVTQYPLQQKKLKRLVNTAKRMARQRDENDSLFNLFVSIKKSQTDRPFIEIMVDILQRARLPHLDWKVRRWFLGEQEEF</sequence>
<feature type="disulfide bond" evidence="8">
    <location>
        <begin position="139"/>
        <end position="154"/>
    </location>
</feature>
<evidence type="ECO:0000256" key="6">
    <source>
        <dbReference type="ARBA" id="ARBA00023157"/>
    </source>
</evidence>
<reference evidence="10" key="1">
    <citation type="submission" date="2021-01" db="EMBL/GenBank/DDBJ databases">
        <authorList>
            <person name="Zahm M."/>
            <person name="Roques C."/>
            <person name="Cabau C."/>
            <person name="Klopp C."/>
            <person name="Donnadieu C."/>
            <person name="Jouanno E."/>
            <person name="Lampietro C."/>
            <person name="Louis A."/>
            <person name="Herpin A."/>
            <person name="Echchiki A."/>
            <person name="Berthelot C."/>
            <person name="Parey E."/>
            <person name="Roest-Crollius H."/>
            <person name="Braasch I."/>
            <person name="Postlethwait J."/>
            <person name="Bobe J."/>
            <person name="Montfort J."/>
            <person name="Bouchez O."/>
            <person name="Begum T."/>
            <person name="Mejri S."/>
            <person name="Adams A."/>
            <person name="Chen W.-J."/>
            <person name="Guiguen Y."/>
        </authorList>
    </citation>
    <scope>NUCLEOTIDE SEQUENCE</scope>
    <source>
        <tissue evidence="10">Blood</tissue>
    </source>
</reference>
<name>A0A8T3DID2_9TELE</name>
<dbReference type="CDD" id="cd10575">
    <property type="entry name" value="TNFRSF6B"/>
    <property type="match status" value="1"/>
</dbReference>
<gene>
    <name evidence="10" type="ORF">AGOR_G00078950</name>
</gene>
<dbReference type="Proteomes" id="UP000829720">
    <property type="component" value="Unassembled WGS sequence"/>
</dbReference>
<dbReference type="PANTHER" id="PTHR23097">
    <property type="entry name" value="TUMOR NECROSIS FACTOR RECEPTOR SUPERFAMILY MEMBER"/>
    <property type="match status" value="1"/>
</dbReference>
<feature type="domain" description="TNFR-Cys" evidence="9">
    <location>
        <begin position="91"/>
        <end position="136"/>
    </location>
</feature>
<comment type="subcellular location">
    <subcellularLocation>
        <location evidence="1">Secreted</location>
    </subcellularLocation>
</comment>
<keyword evidence="7" id="KW-0325">Glycoprotein</keyword>
<feature type="disulfide bond" evidence="8">
    <location>
        <begin position="161"/>
        <end position="179"/>
    </location>
</feature>
<keyword evidence="11" id="KW-1185">Reference proteome</keyword>
<dbReference type="PROSITE" id="PS50050">
    <property type="entry name" value="TNFR_NGFR_2"/>
    <property type="match status" value="2"/>
</dbReference>
<dbReference type="InterPro" id="IPR001368">
    <property type="entry name" value="TNFR/NGFR_Cys_rich_reg"/>
</dbReference>
<accession>A0A8T3DID2</accession>
<keyword evidence="3" id="KW-0053">Apoptosis</keyword>
<dbReference type="InterPro" id="IPR034023">
    <property type="entry name" value="TNFRSF6B_N"/>
</dbReference>
<dbReference type="PANTHER" id="PTHR23097:SF116">
    <property type="entry name" value="TUMOR NECROSIS FACTOR RECEPTOR SUPERFAMILY MEMBER 6B"/>
    <property type="match status" value="1"/>
</dbReference>
<dbReference type="AlphaFoldDB" id="A0A8T3DID2"/>
<protein>
    <recommendedName>
        <fullName evidence="9">TNFR-Cys domain-containing protein</fullName>
    </recommendedName>
</protein>
<keyword evidence="4" id="KW-0732">Signal</keyword>
<evidence type="ECO:0000256" key="7">
    <source>
        <dbReference type="ARBA" id="ARBA00023180"/>
    </source>
</evidence>
<organism evidence="10 11">
    <name type="scientific">Albula goreensis</name>
    <dbReference type="NCBI Taxonomy" id="1534307"/>
    <lineage>
        <taxon>Eukaryota</taxon>
        <taxon>Metazoa</taxon>
        <taxon>Chordata</taxon>
        <taxon>Craniata</taxon>
        <taxon>Vertebrata</taxon>
        <taxon>Euteleostomi</taxon>
        <taxon>Actinopterygii</taxon>
        <taxon>Neopterygii</taxon>
        <taxon>Teleostei</taxon>
        <taxon>Albuliformes</taxon>
        <taxon>Albulidae</taxon>
        <taxon>Albula</taxon>
    </lineage>
</organism>
<evidence type="ECO:0000256" key="3">
    <source>
        <dbReference type="ARBA" id="ARBA00022703"/>
    </source>
</evidence>
<evidence type="ECO:0000256" key="5">
    <source>
        <dbReference type="ARBA" id="ARBA00022737"/>
    </source>
</evidence>
<evidence type="ECO:0000256" key="4">
    <source>
        <dbReference type="ARBA" id="ARBA00022729"/>
    </source>
</evidence>
<evidence type="ECO:0000313" key="11">
    <source>
        <dbReference type="Proteomes" id="UP000829720"/>
    </source>
</evidence>
<feature type="domain" description="TNFR-Cys" evidence="9">
    <location>
        <begin position="138"/>
        <end position="179"/>
    </location>
</feature>
<feature type="disulfide bond" evidence="8">
    <location>
        <begin position="118"/>
        <end position="136"/>
    </location>
</feature>
<evidence type="ECO:0000313" key="10">
    <source>
        <dbReference type="EMBL" id="KAI1897033.1"/>
    </source>
</evidence>